<proteinExistence type="predicted"/>
<dbReference type="EMBL" id="JAIWYP010000004">
    <property type="protein sequence ID" value="KAH3840609.1"/>
    <property type="molecule type" value="Genomic_DNA"/>
</dbReference>
<keyword evidence="2" id="KW-1185">Reference proteome</keyword>
<gene>
    <name evidence="1" type="ORF">DPMN_114061</name>
</gene>
<reference evidence="1" key="2">
    <citation type="submission" date="2020-11" db="EMBL/GenBank/DDBJ databases">
        <authorList>
            <person name="McCartney M.A."/>
            <person name="Auch B."/>
            <person name="Kono T."/>
            <person name="Mallez S."/>
            <person name="Becker A."/>
            <person name="Gohl D.M."/>
            <person name="Silverstein K.A.T."/>
            <person name="Koren S."/>
            <person name="Bechman K.B."/>
            <person name="Herman A."/>
            <person name="Abrahante J.E."/>
            <person name="Garbe J."/>
        </authorList>
    </citation>
    <scope>NUCLEOTIDE SEQUENCE</scope>
    <source>
        <strain evidence="1">Duluth1</strain>
        <tissue evidence="1">Whole animal</tissue>
    </source>
</reference>
<dbReference type="Proteomes" id="UP000828390">
    <property type="component" value="Unassembled WGS sequence"/>
</dbReference>
<evidence type="ECO:0000313" key="2">
    <source>
        <dbReference type="Proteomes" id="UP000828390"/>
    </source>
</evidence>
<name>A0A9D4KJE9_DREPO</name>
<dbReference type="AlphaFoldDB" id="A0A9D4KJE9"/>
<sequence>MDDLSLTSLTDTIALKYREDSGMRTLLTIRRLLWDYSDSCHTFSESVADSGLFQKLMLDLHLISQDRLGGLQSQIEVTPS</sequence>
<evidence type="ECO:0000313" key="1">
    <source>
        <dbReference type="EMBL" id="KAH3840609.1"/>
    </source>
</evidence>
<protein>
    <submittedName>
        <fullName evidence="1">Uncharacterized protein</fullName>
    </submittedName>
</protein>
<accession>A0A9D4KJE9</accession>
<comment type="caution">
    <text evidence="1">The sequence shown here is derived from an EMBL/GenBank/DDBJ whole genome shotgun (WGS) entry which is preliminary data.</text>
</comment>
<reference evidence="1" key="1">
    <citation type="journal article" date="2019" name="bioRxiv">
        <title>The Genome of the Zebra Mussel, Dreissena polymorpha: A Resource for Invasive Species Research.</title>
        <authorList>
            <person name="McCartney M.A."/>
            <person name="Auch B."/>
            <person name="Kono T."/>
            <person name="Mallez S."/>
            <person name="Zhang Y."/>
            <person name="Obille A."/>
            <person name="Becker A."/>
            <person name="Abrahante J.E."/>
            <person name="Garbe J."/>
            <person name="Badalamenti J.P."/>
            <person name="Herman A."/>
            <person name="Mangelson H."/>
            <person name="Liachko I."/>
            <person name="Sullivan S."/>
            <person name="Sone E.D."/>
            <person name="Koren S."/>
            <person name="Silverstein K.A.T."/>
            <person name="Beckman K.B."/>
            <person name="Gohl D.M."/>
        </authorList>
    </citation>
    <scope>NUCLEOTIDE SEQUENCE</scope>
    <source>
        <strain evidence="1">Duluth1</strain>
        <tissue evidence="1">Whole animal</tissue>
    </source>
</reference>
<organism evidence="1 2">
    <name type="scientific">Dreissena polymorpha</name>
    <name type="common">Zebra mussel</name>
    <name type="synonym">Mytilus polymorpha</name>
    <dbReference type="NCBI Taxonomy" id="45954"/>
    <lineage>
        <taxon>Eukaryota</taxon>
        <taxon>Metazoa</taxon>
        <taxon>Spiralia</taxon>
        <taxon>Lophotrochozoa</taxon>
        <taxon>Mollusca</taxon>
        <taxon>Bivalvia</taxon>
        <taxon>Autobranchia</taxon>
        <taxon>Heteroconchia</taxon>
        <taxon>Euheterodonta</taxon>
        <taxon>Imparidentia</taxon>
        <taxon>Neoheterodontei</taxon>
        <taxon>Myida</taxon>
        <taxon>Dreissenoidea</taxon>
        <taxon>Dreissenidae</taxon>
        <taxon>Dreissena</taxon>
    </lineage>
</organism>